<dbReference type="AlphaFoldDB" id="A0A2T2XF53"/>
<dbReference type="InterPro" id="IPR000182">
    <property type="entry name" value="GNAT_dom"/>
</dbReference>
<comment type="caution">
    <text evidence="2">The sequence shown here is derived from an EMBL/GenBank/DDBJ whole genome shotgun (WGS) entry which is preliminary data.</text>
</comment>
<dbReference type="Proteomes" id="UP000242972">
    <property type="component" value="Unassembled WGS sequence"/>
</dbReference>
<reference evidence="2 3" key="1">
    <citation type="journal article" date="2014" name="BMC Genomics">
        <title>Comparison of environmental and isolate Sulfobacillus genomes reveals diverse carbon, sulfur, nitrogen, and hydrogen metabolisms.</title>
        <authorList>
            <person name="Justice N.B."/>
            <person name="Norman A."/>
            <person name="Brown C.T."/>
            <person name="Singh A."/>
            <person name="Thomas B.C."/>
            <person name="Banfield J.F."/>
        </authorList>
    </citation>
    <scope>NUCLEOTIDE SEQUENCE [LARGE SCALE GENOMIC DNA]</scope>
    <source>
        <strain evidence="2">AMDSBA4</strain>
    </source>
</reference>
<organism evidence="2 3">
    <name type="scientific">Sulfobacillus benefaciens</name>
    <dbReference type="NCBI Taxonomy" id="453960"/>
    <lineage>
        <taxon>Bacteria</taxon>
        <taxon>Bacillati</taxon>
        <taxon>Bacillota</taxon>
        <taxon>Clostridia</taxon>
        <taxon>Eubacteriales</taxon>
        <taxon>Clostridiales Family XVII. Incertae Sedis</taxon>
        <taxon>Sulfobacillus</taxon>
    </lineage>
</organism>
<gene>
    <name evidence="2" type="ORF">C7B46_11190</name>
</gene>
<dbReference type="PROSITE" id="PS51186">
    <property type="entry name" value="GNAT"/>
    <property type="match status" value="1"/>
</dbReference>
<evidence type="ECO:0000259" key="1">
    <source>
        <dbReference type="PROSITE" id="PS51186"/>
    </source>
</evidence>
<sequence>MNKTLLEIADSWVWFPPTVKVIREPEFTLAVNPMDKNDNVVHISQTTDPAALITHVEGLVKKEGGQTIKWWVLAASRPRNMHGILSDHGYIATEIVEVLTWPLGDAATPHLPWPELPLTNVGRPESEGNITAAVRLLAAVFNNPTPSLDELSLAVQSWREKPMTANGYYIARDTTGTIVGAAGLTVDGLVGKFWGAGIHPKWRGQGLYRQLVKLRARVASENGAGHCLVKARVGTSGPILRQAGFHLLATEVCYHRTLS</sequence>
<name>A0A2T2XF53_9FIRM</name>
<feature type="domain" description="N-acetyltransferase" evidence="1">
    <location>
        <begin position="120"/>
        <end position="259"/>
    </location>
</feature>
<dbReference type="Gene3D" id="3.40.630.30">
    <property type="match status" value="1"/>
</dbReference>
<protein>
    <recommendedName>
        <fullName evidence="1">N-acetyltransferase domain-containing protein</fullName>
    </recommendedName>
</protein>
<dbReference type="GO" id="GO:0016747">
    <property type="term" value="F:acyltransferase activity, transferring groups other than amino-acyl groups"/>
    <property type="evidence" value="ECO:0007669"/>
    <property type="project" value="InterPro"/>
</dbReference>
<dbReference type="Pfam" id="PF00583">
    <property type="entry name" value="Acetyltransf_1"/>
    <property type="match status" value="1"/>
</dbReference>
<dbReference type="InterPro" id="IPR016181">
    <property type="entry name" value="Acyl_CoA_acyltransferase"/>
</dbReference>
<accession>A0A2T2XF53</accession>
<evidence type="ECO:0000313" key="3">
    <source>
        <dbReference type="Proteomes" id="UP000242972"/>
    </source>
</evidence>
<proteinExistence type="predicted"/>
<evidence type="ECO:0000313" key="2">
    <source>
        <dbReference type="EMBL" id="PSR33130.1"/>
    </source>
</evidence>
<dbReference type="SUPFAM" id="SSF55729">
    <property type="entry name" value="Acyl-CoA N-acyltransferases (Nat)"/>
    <property type="match status" value="1"/>
</dbReference>
<dbReference type="CDD" id="cd04301">
    <property type="entry name" value="NAT_SF"/>
    <property type="match status" value="1"/>
</dbReference>
<dbReference type="EMBL" id="PXYW01000026">
    <property type="protein sequence ID" value="PSR33130.1"/>
    <property type="molecule type" value="Genomic_DNA"/>
</dbReference>